<dbReference type="RefSeq" id="WP_209907445.1">
    <property type="nucleotide sequence ID" value="NZ_BAAAMI010000042.1"/>
</dbReference>
<evidence type="ECO:0000313" key="3">
    <source>
        <dbReference type="Proteomes" id="UP000766570"/>
    </source>
</evidence>
<feature type="transmembrane region" description="Helical" evidence="1">
    <location>
        <begin position="24"/>
        <end position="42"/>
    </location>
</feature>
<protein>
    <submittedName>
        <fullName evidence="2">VIT1/CCC1 family predicted Fe2+/Mn2+ transporter</fullName>
    </submittedName>
</protein>
<feature type="transmembrane region" description="Helical" evidence="1">
    <location>
        <begin position="54"/>
        <end position="72"/>
    </location>
</feature>
<reference evidence="2 3" key="1">
    <citation type="submission" date="2021-03" db="EMBL/GenBank/DDBJ databases">
        <title>Sequencing the genomes of 1000 actinobacteria strains.</title>
        <authorList>
            <person name="Klenk H.-P."/>
        </authorList>
    </citation>
    <scope>NUCLEOTIDE SEQUENCE [LARGE SCALE GENOMIC DNA]</scope>
    <source>
        <strain evidence="2 3">DSM 15454</strain>
    </source>
</reference>
<comment type="caution">
    <text evidence="2">The sequence shown here is derived from an EMBL/GenBank/DDBJ whole genome shotgun (WGS) entry which is preliminary data.</text>
</comment>
<keyword evidence="1" id="KW-0812">Transmembrane</keyword>
<gene>
    <name evidence="2" type="ORF">JOF46_002330</name>
</gene>
<keyword evidence="1" id="KW-1133">Transmembrane helix</keyword>
<organism evidence="2 3">
    <name type="scientific">Paeniglutamicibacter psychrophenolicus</name>
    <dbReference type="NCBI Taxonomy" id="257454"/>
    <lineage>
        <taxon>Bacteria</taxon>
        <taxon>Bacillati</taxon>
        <taxon>Actinomycetota</taxon>
        <taxon>Actinomycetes</taxon>
        <taxon>Micrococcales</taxon>
        <taxon>Micrococcaceae</taxon>
        <taxon>Paeniglutamicibacter</taxon>
    </lineage>
</organism>
<evidence type="ECO:0000313" key="2">
    <source>
        <dbReference type="EMBL" id="MBP2374418.1"/>
    </source>
</evidence>
<name>A0ABS4WE53_9MICC</name>
<accession>A0ABS4WE53</accession>
<dbReference type="EMBL" id="JAGIOE010000001">
    <property type="protein sequence ID" value="MBP2374418.1"/>
    <property type="molecule type" value="Genomic_DNA"/>
</dbReference>
<proteinExistence type="predicted"/>
<dbReference type="Proteomes" id="UP000766570">
    <property type="component" value="Unassembled WGS sequence"/>
</dbReference>
<keyword evidence="1" id="KW-0472">Membrane</keyword>
<evidence type="ECO:0000256" key="1">
    <source>
        <dbReference type="SAM" id="Phobius"/>
    </source>
</evidence>
<keyword evidence="3" id="KW-1185">Reference proteome</keyword>
<sequence>MAKHIATGTPTQVAHPVKTSLRTAVAYLVAAAIFLSAAIPLMQEHLGDYLPESWVVWLTGAAAFLVALATFITRLMALAQAQDFLANIGLGTGVENEPETIAGEFITDGPYEGFPVAGPHEPTRSPDRDWQ</sequence>